<dbReference type="PROSITE" id="PS50202">
    <property type="entry name" value="MSP"/>
    <property type="match status" value="1"/>
</dbReference>
<keyword evidence="5" id="KW-1185">Reference proteome</keyword>
<accession>A0AA36FZU5</accession>
<feature type="domain" description="MSP" evidence="3">
    <location>
        <begin position="1"/>
        <end position="132"/>
    </location>
</feature>
<name>A0AA36FZU5_9BILA</name>
<evidence type="ECO:0000256" key="1">
    <source>
        <dbReference type="RuleBase" id="RU003425"/>
    </source>
</evidence>
<evidence type="ECO:0000259" key="3">
    <source>
        <dbReference type="PROSITE" id="PS50202"/>
    </source>
</evidence>
<comment type="function">
    <text evidence="1">Central component in molecular interactions underlying sperm crawling. Forms an extensive filament system that extends from sperm villipoda, along the leading edge of the pseudopod.</text>
</comment>
<dbReference type="Pfam" id="PF00635">
    <property type="entry name" value="Motile_Sperm"/>
    <property type="match status" value="1"/>
</dbReference>
<evidence type="ECO:0000256" key="2">
    <source>
        <dbReference type="SAM" id="MobiDB-lite"/>
    </source>
</evidence>
<dbReference type="InterPro" id="IPR000535">
    <property type="entry name" value="MSP_dom"/>
</dbReference>
<feature type="region of interest" description="Disordered" evidence="2">
    <location>
        <begin position="168"/>
        <end position="258"/>
    </location>
</feature>
<organism evidence="4 5">
    <name type="scientific">Mesorhabditis spiculigera</name>
    <dbReference type="NCBI Taxonomy" id="96644"/>
    <lineage>
        <taxon>Eukaryota</taxon>
        <taxon>Metazoa</taxon>
        <taxon>Ecdysozoa</taxon>
        <taxon>Nematoda</taxon>
        <taxon>Chromadorea</taxon>
        <taxon>Rhabditida</taxon>
        <taxon>Rhabditina</taxon>
        <taxon>Rhabditomorpha</taxon>
        <taxon>Rhabditoidea</taxon>
        <taxon>Rhabditidae</taxon>
        <taxon>Mesorhabditinae</taxon>
        <taxon>Mesorhabditis</taxon>
    </lineage>
</organism>
<evidence type="ECO:0000313" key="4">
    <source>
        <dbReference type="EMBL" id="CAJ0573162.1"/>
    </source>
</evidence>
<dbReference type="InterPro" id="IPR008962">
    <property type="entry name" value="PapD-like_sf"/>
</dbReference>
<dbReference type="Gene3D" id="2.60.40.10">
    <property type="entry name" value="Immunoglobulins"/>
    <property type="match status" value="1"/>
</dbReference>
<keyword evidence="1" id="KW-0206">Cytoskeleton</keyword>
<comment type="caution">
    <text evidence="4">The sequence shown here is derived from an EMBL/GenBank/DDBJ whole genome shotgun (WGS) entry which is preliminary data.</text>
</comment>
<dbReference type="Proteomes" id="UP001177023">
    <property type="component" value="Unassembled WGS sequence"/>
</dbReference>
<reference evidence="4" key="1">
    <citation type="submission" date="2023-06" db="EMBL/GenBank/DDBJ databases">
        <authorList>
            <person name="Delattre M."/>
        </authorList>
    </citation>
    <scope>NUCLEOTIDE SEQUENCE</scope>
    <source>
        <strain evidence="4">AF72</strain>
    </source>
</reference>
<proteinExistence type="predicted"/>
<dbReference type="EMBL" id="CATQJA010002614">
    <property type="protein sequence ID" value="CAJ0573162.1"/>
    <property type="molecule type" value="Genomic_DNA"/>
</dbReference>
<feature type="non-terminal residue" evidence="4">
    <location>
        <position position="1"/>
    </location>
</feature>
<dbReference type="AlphaFoldDB" id="A0AA36FZU5"/>
<dbReference type="SUPFAM" id="SSF49354">
    <property type="entry name" value="PapD-like"/>
    <property type="match status" value="1"/>
</dbReference>
<feature type="compositionally biased region" description="Basic and acidic residues" evidence="2">
    <location>
        <begin position="248"/>
        <end position="258"/>
    </location>
</feature>
<feature type="compositionally biased region" description="Pro residues" evidence="2">
    <location>
        <begin position="173"/>
        <end position="182"/>
    </location>
</feature>
<sequence>MAPEINELATKVKFDPRESCTFNPNHEKQMVELVIKNESSQPIITKLKSTRPKHYKMKPVFALLKPGEKKPVKLVFKGFPKNGSSKPSAKDRFSIVYSAAPNAIKDGDDPRAAWTDEQNKKLISAQGIYKKGIRIKYFGVNDKEPDVPTGSELVIDKNQLAKLLKEKANNNRPLPPPTPPPNATTNNSGSGRRIPSRSTPSAIPLEPPKAGDPLSQANGPIIFLVYNRQEVEIEDDDEEEDGEEDDEKEKTPTKKTEK</sequence>
<feature type="compositionally biased region" description="Acidic residues" evidence="2">
    <location>
        <begin position="232"/>
        <end position="247"/>
    </location>
</feature>
<evidence type="ECO:0000313" key="5">
    <source>
        <dbReference type="Proteomes" id="UP001177023"/>
    </source>
</evidence>
<dbReference type="InterPro" id="IPR013783">
    <property type="entry name" value="Ig-like_fold"/>
</dbReference>
<protein>
    <recommendedName>
        <fullName evidence="1">Major sperm protein</fullName>
    </recommendedName>
</protein>
<keyword evidence="1" id="KW-0963">Cytoplasm</keyword>
<gene>
    <name evidence="4" type="ORF">MSPICULIGERA_LOCUS11530</name>
</gene>